<comment type="caution">
    <text evidence="1">The sequence shown here is derived from an EMBL/GenBank/DDBJ whole genome shotgun (WGS) entry which is preliminary data.</text>
</comment>
<proteinExistence type="predicted"/>
<dbReference type="EMBL" id="RXMA01000002">
    <property type="protein sequence ID" value="RTR23616.1"/>
    <property type="molecule type" value="Genomic_DNA"/>
</dbReference>
<dbReference type="Proteomes" id="UP000277007">
    <property type="component" value="Unassembled WGS sequence"/>
</dbReference>
<name>A0A431VMC8_9PROT</name>
<evidence type="ECO:0000313" key="1">
    <source>
        <dbReference type="EMBL" id="RTR23616.1"/>
    </source>
</evidence>
<keyword evidence="2" id="KW-1185">Reference proteome</keyword>
<reference evidence="1 2" key="1">
    <citation type="submission" date="2018-12" db="EMBL/GenBank/DDBJ databases">
        <authorList>
            <person name="Yang Y."/>
        </authorList>
    </citation>
    <scope>NUCLEOTIDE SEQUENCE [LARGE SCALE GENOMIC DNA]</scope>
    <source>
        <strain evidence="1 2">L-25-5w-1</strain>
    </source>
</reference>
<accession>A0A431VMC8</accession>
<organism evidence="1 2">
    <name type="scientific">Azospirillum griseum</name>
    <dbReference type="NCBI Taxonomy" id="2496639"/>
    <lineage>
        <taxon>Bacteria</taxon>
        <taxon>Pseudomonadati</taxon>
        <taxon>Pseudomonadota</taxon>
        <taxon>Alphaproteobacteria</taxon>
        <taxon>Rhodospirillales</taxon>
        <taxon>Azospirillaceae</taxon>
        <taxon>Azospirillum</taxon>
    </lineage>
</organism>
<sequence length="134" mass="14283">MTVHLDDREVALLDAVAVAVTVAHPDLGGGDVPRSRVPSRTAALRIVLRATLGGIPAPSHDEAALAMHWVRLASWAAWRRDRGDPPPESTESTETAHEAAAAARARAHLLRVAGQVLERIGVRAITDDTEPETP</sequence>
<gene>
    <name evidence="1" type="ORF">EJ903_03540</name>
</gene>
<evidence type="ECO:0000313" key="2">
    <source>
        <dbReference type="Proteomes" id="UP000277007"/>
    </source>
</evidence>
<protein>
    <submittedName>
        <fullName evidence="1">Uncharacterized protein</fullName>
    </submittedName>
</protein>
<dbReference type="AlphaFoldDB" id="A0A431VMC8"/>
<dbReference type="RefSeq" id="WP_126612190.1">
    <property type="nucleotide sequence ID" value="NZ_JBHUCY010000010.1"/>
</dbReference>
<dbReference type="OrthoDB" id="9848123at2"/>